<evidence type="ECO:0008006" key="4">
    <source>
        <dbReference type="Google" id="ProtNLM"/>
    </source>
</evidence>
<comment type="caution">
    <text evidence="2">The sequence shown here is derived from an EMBL/GenBank/DDBJ whole genome shotgun (WGS) entry which is preliminary data.</text>
</comment>
<dbReference type="Pfam" id="PF07586">
    <property type="entry name" value="HXXSHH"/>
    <property type="match status" value="1"/>
</dbReference>
<protein>
    <recommendedName>
        <fullName evidence="4">DUF1552 domain-containing protein</fullName>
    </recommendedName>
</protein>
<dbReference type="RefSeq" id="WP_229710444.1">
    <property type="nucleotide sequence ID" value="NZ_BMLK01000014.1"/>
</dbReference>
<dbReference type="InterPro" id="IPR011447">
    <property type="entry name" value="DUF1552"/>
</dbReference>
<accession>A0ABQ2JR11</accession>
<organism evidence="2 3">
    <name type="scientific">Novosphingobium indicum</name>
    <dbReference type="NCBI Taxonomy" id="462949"/>
    <lineage>
        <taxon>Bacteria</taxon>
        <taxon>Pseudomonadati</taxon>
        <taxon>Pseudomonadota</taxon>
        <taxon>Alphaproteobacteria</taxon>
        <taxon>Sphingomonadales</taxon>
        <taxon>Sphingomonadaceae</taxon>
        <taxon>Novosphingobium</taxon>
    </lineage>
</organism>
<dbReference type="InterPro" id="IPR006311">
    <property type="entry name" value="TAT_signal"/>
</dbReference>
<dbReference type="Proteomes" id="UP000605099">
    <property type="component" value="Unassembled WGS sequence"/>
</dbReference>
<reference evidence="3" key="1">
    <citation type="journal article" date="2019" name="Int. J. Syst. Evol. Microbiol.">
        <title>The Global Catalogue of Microorganisms (GCM) 10K type strain sequencing project: providing services to taxonomists for standard genome sequencing and annotation.</title>
        <authorList>
            <consortium name="The Broad Institute Genomics Platform"/>
            <consortium name="The Broad Institute Genome Sequencing Center for Infectious Disease"/>
            <person name="Wu L."/>
            <person name="Ma J."/>
        </authorList>
    </citation>
    <scope>NUCLEOTIDE SEQUENCE [LARGE SCALE GENOMIC DNA]</scope>
    <source>
        <strain evidence="3">CGMCC 1.6784</strain>
    </source>
</reference>
<keyword evidence="1" id="KW-0732">Signal</keyword>
<name>A0ABQ2JR11_9SPHN</name>
<gene>
    <name evidence="2" type="ORF">GCM10011349_30570</name>
</gene>
<evidence type="ECO:0000313" key="2">
    <source>
        <dbReference type="EMBL" id="GGN54672.1"/>
    </source>
</evidence>
<proteinExistence type="predicted"/>
<feature type="chain" id="PRO_5047049596" description="DUF1552 domain-containing protein" evidence="1">
    <location>
        <begin position="41"/>
        <end position="451"/>
    </location>
</feature>
<dbReference type="EMBL" id="BMLK01000014">
    <property type="protein sequence ID" value="GGN54672.1"/>
    <property type="molecule type" value="Genomic_DNA"/>
</dbReference>
<keyword evidence="3" id="KW-1185">Reference proteome</keyword>
<dbReference type="PROSITE" id="PS51318">
    <property type="entry name" value="TAT"/>
    <property type="match status" value="1"/>
</dbReference>
<sequence length="451" mass="49121">MRITRPAFSNRPLSRRTILRGVGTAMALPYLEAMMPSAHAADVAQRPKRLQVFYTPNGMTMPEYRPTGDGADFTLPATLEPLAPHREAITVITGLGHPQAAAMGDAPAGHGRSCPAFLTGAHARQTEGTDIRCGISMDQVFAAHLGDATQIPSLELSMDQASMAGSCDINYSCAYTNGISWLTPTVPLPVTANPRAVFERLFGDGEVLDEKSRLARLRKQASILDYVMEDTARLSGKLGMADRHKLAEYLDATRAIEKRVQRAEASPPSPQAKAMKQPAGIPDDFAEHMKLMIDLQILAMQADITRVGTFMVGREISNRTYPEIGVPDSHHMLSHHGKNPDKMAKLALINRYHMTFFAYMLQRMKDTKDGEGSLFDRTLVLRGSAFGDSNDHDYMDLPVIVSGGLVKGGRHIKVEHGTSMSNLLLAGLNLLDVPATSFGDSTGPLRELTDA</sequence>
<evidence type="ECO:0000256" key="1">
    <source>
        <dbReference type="SAM" id="SignalP"/>
    </source>
</evidence>
<evidence type="ECO:0000313" key="3">
    <source>
        <dbReference type="Proteomes" id="UP000605099"/>
    </source>
</evidence>
<feature type="signal peptide" evidence="1">
    <location>
        <begin position="1"/>
        <end position="40"/>
    </location>
</feature>